<protein>
    <submittedName>
        <fullName evidence="2">RCG57623</fullName>
    </submittedName>
</protein>
<evidence type="ECO:0000313" key="2">
    <source>
        <dbReference type="EMBL" id="EDL94292.1"/>
    </source>
</evidence>
<reference evidence="3" key="1">
    <citation type="submission" date="2005-09" db="EMBL/GenBank/DDBJ databases">
        <authorList>
            <person name="Mural R.J."/>
            <person name="Li P.W."/>
            <person name="Adams M.D."/>
            <person name="Amanatides P.G."/>
            <person name="Baden-Tillson H."/>
            <person name="Barnstead M."/>
            <person name="Chin S.H."/>
            <person name="Dew I."/>
            <person name="Evans C.A."/>
            <person name="Ferriera S."/>
            <person name="Flanigan M."/>
            <person name="Fosler C."/>
            <person name="Glodek A."/>
            <person name="Gu Z."/>
            <person name="Holt R.A."/>
            <person name="Jennings D."/>
            <person name="Kraft C.L."/>
            <person name="Lu F."/>
            <person name="Nguyen T."/>
            <person name="Nusskern D.R."/>
            <person name="Pfannkoch C.M."/>
            <person name="Sitter C."/>
            <person name="Sutton G.G."/>
            <person name="Venter J.C."/>
            <person name="Wang Z."/>
            <person name="Woodage T."/>
            <person name="Zheng X.H."/>
            <person name="Zhong F."/>
        </authorList>
    </citation>
    <scope>NUCLEOTIDE SEQUENCE [LARGE SCALE GENOMIC DNA]</scope>
    <source>
        <strain>BN</strain>
        <strain evidence="3">Sprague-Dawley</strain>
    </source>
</reference>
<feature type="region of interest" description="Disordered" evidence="1">
    <location>
        <begin position="40"/>
        <end position="59"/>
    </location>
</feature>
<feature type="region of interest" description="Disordered" evidence="1">
    <location>
        <begin position="88"/>
        <end position="118"/>
    </location>
</feature>
<organism evidence="2 3">
    <name type="scientific">Rattus norvegicus</name>
    <name type="common">Rat</name>
    <dbReference type="NCBI Taxonomy" id="10116"/>
    <lineage>
        <taxon>Eukaryota</taxon>
        <taxon>Metazoa</taxon>
        <taxon>Chordata</taxon>
        <taxon>Craniata</taxon>
        <taxon>Vertebrata</taxon>
        <taxon>Euteleostomi</taxon>
        <taxon>Mammalia</taxon>
        <taxon>Eutheria</taxon>
        <taxon>Euarchontoglires</taxon>
        <taxon>Glires</taxon>
        <taxon>Rodentia</taxon>
        <taxon>Myomorpha</taxon>
        <taxon>Muroidea</taxon>
        <taxon>Muridae</taxon>
        <taxon>Murinae</taxon>
        <taxon>Rattus</taxon>
    </lineage>
</organism>
<name>A6JHG8_RAT</name>
<proteinExistence type="predicted"/>
<evidence type="ECO:0000313" key="3">
    <source>
        <dbReference type="Proteomes" id="UP000234681"/>
    </source>
</evidence>
<dbReference type="Proteomes" id="UP000234681">
    <property type="component" value="Chromosome 1"/>
</dbReference>
<sequence length="130" mass="14036">MPRRSAASIGRERVRTGDIRLRTRQGVQWPLLAKSLPVTERRGREEAGGTGVLEGSPGPSAALKSLSPWPIRVPRIGVVLSGIRVPKQPARPSWRAGRRPWEPPACQKLSYDGSSGPLSSCLLSSTPLLP</sequence>
<dbReference type="EMBL" id="CH473986">
    <property type="protein sequence ID" value="EDL94292.1"/>
    <property type="molecule type" value="Genomic_DNA"/>
</dbReference>
<accession>A6JHG8</accession>
<evidence type="ECO:0000256" key="1">
    <source>
        <dbReference type="SAM" id="MobiDB-lite"/>
    </source>
</evidence>
<dbReference type="AlphaFoldDB" id="A6JHG8"/>
<gene>
    <name evidence="2" type="ORF">rCG_57623</name>
</gene>